<gene>
    <name evidence="2" type="ORF">JAO71_13235</name>
</gene>
<protein>
    <recommendedName>
        <fullName evidence="4">Nuclear transport factor 2 family protein</fullName>
    </recommendedName>
</protein>
<keyword evidence="3" id="KW-1185">Reference proteome</keyword>
<feature type="signal peptide" evidence="1">
    <location>
        <begin position="1"/>
        <end position="21"/>
    </location>
</feature>
<evidence type="ECO:0000313" key="2">
    <source>
        <dbReference type="EMBL" id="MBL7560766.1"/>
    </source>
</evidence>
<evidence type="ECO:0000313" key="3">
    <source>
        <dbReference type="Proteomes" id="UP000605013"/>
    </source>
</evidence>
<feature type="chain" id="PRO_5045599181" description="Nuclear transport factor 2 family protein" evidence="1">
    <location>
        <begin position="22"/>
        <end position="191"/>
    </location>
</feature>
<dbReference type="Proteomes" id="UP000605013">
    <property type="component" value="Unassembled WGS sequence"/>
</dbReference>
<organism evidence="2 3">
    <name type="scientific">Olleya sediminilitoris</name>
    <dbReference type="NCBI Taxonomy" id="2795739"/>
    <lineage>
        <taxon>Bacteria</taxon>
        <taxon>Pseudomonadati</taxon>
        <taxon>Bacteroidota</taxon>
        <taxon>Flavobacteriia</taxon>
        <taxon>Flavobacteriales</taxon>
        <taxon>Flavobacteriaceae</taxon>
    </lineage>
</organism>
<dbReference type="EMBL" id="JAEMEF010000013">
    <property type="protein sequence ID" value="MBL7560766.1"/>
    <property type="molecule type" value="Genomic_DNA"/>
</dbReference>
<name>A0ABS1WNQ0_9FLAO</name>
<sequence length="191" mass="22620">MKTTYLSLLFCFFLVSGFSQDQKKAIVENFIENFNKKDSTAVFEVLHKNFAEYWQKLVVNEDKKDYSKYYSWAKEMQENEEIEIVSVKGNKVVVNSTYYSDLDRLLGKLPYKCKKTFVLSNNGKIIKIINDKHKSYDYYQNKRKSSYISFKNWLRSTHGLKRQDFSLTLEDAKKMKSILLEYISEVDVAKL</sequence>
<comment type="caution">
    <text evidence="2">The sequence shown here is derived from an EMBL/GenBank/DDBJ whole genome shotgun (WGS) entry which is preliminary data.</text>
</comment>
<reference evidence="2 3" key="1">
    <citation type="submission" date="2020-12" db="EMBL/GenBank/DDBJ databases">
        <title>Olleya sediminilitoris sp. nov., isolated from a tidal flat.</title>
        <authorList>
            <person name="Park S."/>
            <person name="Yoon J.-H."/>
        </authorList>
    </citation>
    <scope>NUCLEOTIDE SEQUENCE [LARGE SCALE GENOMIC DNA]</scope>
    <source>
        <strain evidence="2 3">YSTF-M6</strain>
    </source>
</reference>
<evidence type="ECO:0000256" key="1">
    <source>
        <dbReference type="SAM" id="SignalP"/>
    </source>
</evidence>
<evidence type="ECO:0008006" key="4">
    <source>
        <dbReference type="Google" id="ProtNLM"/>
    </source>
</evidence>
<dbReference type="RefSeq" id="WP_116822629.1">
    <property type="nucleotide sequence ID" value="NZ_JAEMEF010000013.1"/>
</dbReference>
<keyword evidence="1" id="KW-0732">Signal</keyword>
<accession>A0ABS1WNQ0</accession>
<proteinExistence type="predicted"/>
<dbReference type="Gene3D" id="3.10.450.50">
    <property type="match status" value="1"/>
</dbReference>